<gene>
    <name evidence="1" type="ORF">LMG22037_03889</name>
</gene>
<dbReference type="AlphaFoldDB" id="A0A6J5BJ88"/>
<proteinExistence type="predicted"/>
<evidence type="ECO:0000313" key="2">
    <source>
        <dbReference type="Proteomes" id="UP000494249"/>
    </source>
</evidence>
<dbReference type="EMBL" id="CADIKB010000019">
    <property type="protein sequence ID" value="CAB3707981.1"/>
    <property type="molecule type" value="Genomic_DNA"/>
</dbReference>
<accession>A0A6J5BJ88</accession>
<reference evidence="1 2" key="1">
    <citation type="submission" date="2020-04" db="EMBL/GenBank/DDBJ databases">
        <authorList>
            <person name="De Canck E."/>
        </authorList>
    </citation>
    <scope>NUCLEOTIDE SEQUENCE [LARGE SCALE GENOMIC DNA]</scope>
    <source>
        <strain evidence="1 2">LMG 22037</strain>
    </source>
</reference>
<dbReference type="Proteomes" id="UP000494249">
    <property type="component" value="Unassembled WGS sequence"/>
</dbReference>
<organism evidence="1 2">
    <name type="scientific">Paraburkholderia phenoliruptrix</name>
    <dbReference type="NCBI Taxonomy" id="252970"/>
    <lineage>
        <taxon>Bacteria</taxon>
        <taxon>Pseudomonadati</taxon>
        <taxon>Pseudomonadota</taxon>
        <taxon>Betaproteobacteria</taxon>
        <taxon>Burkholderiales</taxon>
        <taxon>Burkholderiaceae</taxon>
        <taxon>Paraburkholderia</taxon>
    </lineage>
</organism>
<protein>
    <submittedName>
        <fullName evidence="1">Uncharacterized protein</fullName>
    </submittedName>
</protein>
<evidence type="ECO:0000313" key="1">
    <source>
        <dbReference type="EMBL" id="CAB3707981.1"/>
    </source>
</evidence>
<sequence length="74" mass="7937">MLPASHCVLAGRGGPSPVARDYARWGRRQRLGEVLMGFREAALECGSAIGARPGQGPAQLTYKMIRKLNRKGSG</sequence>
<name>A0A6J5BJ88_9BURK</name>